<dbReference type="Pfam" id="PF02470">
    <property type="entry name" value="MlaD"/>
    <property type="match status" value="1"/>
</dbReference>
<evidence type="ECO:0000256" key="1">
    <source>
        <dbReference type="SAM" id="MobiDB-lite"/>
    </source>
</evidence>
<sequence>MTRRFQALPAGHRPPSADPPATAERRTTFRYARPLAGVMTVIVGVAIVGLAVTQFRGGFTTSVPVTVMAGRSGLMMNPGAKVKLHGAPVGTVAAIEDSPNGQAVIRLALEPSRLQLIPANVLVNIVATTAFGAKFIQLIPPESPSPQRLRAGQVLDAGRVTVEINSVFQQLTSVLAKIDPAKLNETLGAMATSLNGRGARLGQLFSDLNAFLGKIEPSLPALSHDIEATADVSDAYADAAPDLITVADRATRISQTLVDEQQNLDALLISSIGLADLGNDVLGTNREKLAEVVHLLVPTTDLTNEYHQALTCSLKGMFPLALQPPTPVPGLEVLGGITLGAERYRYPKNLPKVAAKGGPQCEHELPVAYNTFPPFDVADIGANPWQYGQQGILLNSDGLKQFLYGPLDGPPRNTAQIGQPG</sequence>
<proteinExistence type="predicted"/>
<reference evidence="5 6" key="1">
    <citation type="submission" date="2017-08" db="EMBL/GenBank/DDBJ databases">
        <title>Phylogentic analysis of Mycobacterium avium complex whole genomes.</title>
        <authorList>
            <person name="Caverly L.J."/>
            <person name="Spilker T."/>
            <person name="LiPuma J."/>
        </authorList>
    </citation>
    <scope>NUCLEOTIDE SEQUENCE [LARGE SCALE GENOMIC DNA]</scope>
    <source>
        <strain evidence="5 6">FLAC0026</strain>
    </source>
</reference>
<dbReference type="Proteomes" id="UP000216246">
    <property type="component" value="Chromosome"/>
</dbReference>
<dbReference type="InterPro" id="IPR052336">
    <property type="entry name" value="MlaD_Phospholipid_Transporter"/>
</dbReference>
<organism evidence="5 6">
    <name type="scientific">Mycobacterium marseillense</name>
    <dbReference type="NCBI Taxonomy" id="701042"/>
    <lineage>
        <taxon>Bacteria</taxon>
        <taxon>Bacillati</taxon>
        <taxon>Actinomycetota</taxon>
        <taxon>Actinomycetes</taxon>
        <taxon>Mycobacteriales</taxon>
        <taxon>Mycobacteriaceae</taxon>
        <taxon>Mycobacterium</taxon>
        <taxon>Mycobacterium avium complex (MAC)</taxon>
    </lineage>
</organism>
<keyword evidence="2" id="KW-0812">Transmembrane</keyword>
<evidence type="ECO:0000256" key="2">
    <source>
        <dbReference type="SAM" id="Phobius"/>
    </source>
</evidence>
<feature type="domain" description="Mce/MlaD" evidence="3">
    <location>
        <begin position="63"/>
        <end position="141"/>
    </location>
</feature>
<evidence type="ECO:0000259" key="4">
    <source>
        <dbReference type="Pfam" id="PF11887"/>
    </source>
</evidence>
<protein>
    <submittedName>
        <fullName evidence="5">MCE-family protein</fullName>
    </submittedName>
</protein>
<dbReference type="InterPro" id="IPR024516">
    <property type="entry name" value="Mce_C"/>
</dbReference>
<evidence type="ECO:0000259" key="3">
    <source>
        <dbReference type="Pfam" id="PF02470"/>
    </source>
</evidence>
<dbReference type="KEGG" id="mmal:CKJ54_09490"/>
<dbReference type="EMBL" id="CP023147">
    <property type="protein sequence ID" value="ASW90075.1"/>
    <property type="molecule type" value="Genomic_DNA"/>
</dbReference>
<keyword evidence="2" id="KW-1133">Transmembrane helix</keyword>
<evidence type="ECO:0000313" key="5">
    <source>
        <dbReference type="EMBL" id="ASW90075.1"/>
    </source>
</evidence>
<evidence type="ECO:0000313" key="6">
    <source>
        <dbReference type="Proteomes" id="UP000216246"/>
    </source>
</evidence>
<keyword evidence="2" id="KW-0472">Membrane</keyword>
<dbReference type="InterPro" id="IPR005693">
    <property type="entry name" value="Mce"/>
</dbReference>
<accession>A0AAC9VU00</accession>
<dbReference type="GO" id="GO:0005576">
    <property type="term" value="C:extracellular region"/>
    <property type="evidence" value="ECO:0007669"/>
    <property type="project" value="TreeGrafter"/>
</dbReference>
<gene>
    <name evidence="5" type="ORF">CKJ54_09490</name>
</gene>
<dbReference type="PANTHER" id="PTHR33371">
    <property type="entry name" value="INTERMEMBRANE PHOSPHOLIPID TRANSPORT SYSTEM BINDING PROTEIN MLAD-RELATED"/>
    <property type="match status" value="1"/>
</dbReference>
<dbReference type="PANTHER" id="PTHR33371:SF19">
    <property type="entry name" value="MCE-FAMILY PROTEIN MCE4A"/>
    <property type="match status" value="1"/>
</dbReference>
<dbReference type="Pfam" id="PF11887">
    <property type="entry name" value="Mce4_CUP1"/>
    <property type="match status" value="1"/>
</dbReference>
<dbReference type="RefSeq" id="WP_067172278.1">
    <property type="nucleotide sequence ID" value="NZ_CP023147.1"/>
</dbReference>
<feature type="domain" description="Mammalian cell entry C-terminal" evidence="4">
    <location>
        <begin position="145"/>
        <end position="359"/>
    </location>
</feature>
<dbReference type="GO" id="GO:0051701">
    <property type="term" value="P:biological process involved in interaction with host"/>
    <property type="evidence" value="ECO:0007669"/>
    <property type="project" value="TreeGrafter"/>
</dbReference>
<feature type="region of interest" description="Disordered" evidence="1">
    <location>
        <begin position="1"/>
        <end position="24"/>
    </location>
</feature>
<name>A0AAC9VU00_9MYCO</name>
<feature type="transmembrane region" description="Helical" evidence="2">
    <location>
        <begin position="35"/>
        <end position="55"/>
    </location>
</feature>
<dbReference type="AlphaFoldDB" id="A0AAC9VU00"/>
<dbReference type="NCBIfam" id="TIGR00996">
    <property type="entry name" value="Mtu_fam_mce"/>
    <property type="match status" value="1"/>
</dbReference>
<dbReference type="InterPro" id="IPR003399">
    <property type="entry name" value="Mce/MlaD"/>
</dbReference>